<accession>A0ABT3JAM8</accession>
<evidence type="ECO:0000313" key="2">
    <source>
        <dbReference type="Proteomes" id="UP001207582"/>
    </source>
</evidence>
<organism evidence="1 2">
    <name type="scientific">Defluviimonas salinarum</name>
    <dbReference type="NCBI Taxonomy" id="2992147"/>
    <lineage>
        <taxon>Bacteria</taxon>
        <taxon>Pseudomonadati</taxon>
        <taxon>Pseudomonadota</taxon>
        <taxon>Alphaproteobacteria</taxon>
        <taxon>Rhodobacterales</taxon>
        <taxon>Paracoccaceae</taxon>
        <taxon>Albidovulum</taxon>
    </lineage>
</organism>
<name>A0ABT3JAM8_9RHOB</name>
<proteinExistence type="predicted"/>
<dbReference type="EMBL" id="JAPDOG010000062">
    <property type="protein sequence ID" value="MCW3784736.1"/>
    <property type="molecule type" value="Genomic_DNA"/>
</dbReference>
<reference evidence="1 2" key="1">
    <citation type="submission" date="2022-10" db="EMBL/GenBank/DDBJ databases">
        <title>Defluviimonas sp. CAU 1641 isolated from mud.</title>
        <authorList>
            <person name="Kim W."/>
        </authorList>
    </citation>
    <scope>NUCLEOTIDE SEQUENCE [LARGE SCALE GENOMIC DNA]</scope>
    <source>
        <strain evidence="1 2">CAU 1641</strain>
    </source>
</reference>
<sequence>MATGHRAIRAEKKLHGRLKRAFPESIIRRDKLAGALNVVSEIYSGKIEGEIHRLLDALEAAIPNSRA</sequence>
<evidence type="ECO:0000313" key="1">
    <source>
        <dbReference type="EMBL" id="MCW3784736.1"/>
    </source>
</evidence>
<dbReference type="Proteomes" id="UP001207582">
    <property type="component" value="Unassembled WGS sequence"/>
</dbReference>
<comment type="caution">
    <text evidence="1">The sequence shown here is derived from an EMBL/GenBank/DDBJ whole genome shotgun (WGS) entry which is preliminary data.</text>
</comment>
<gene>
    <name evidence="1" type="ORF">OM960_24795</name>
</gene>
<keyword evidence="2" id="KW-1185">Reference proteome</keyword>
<protein>
    <submittedName>
        <fullName evidence="1">Uncharacterized protein</fullName>
    </submittedName>
</protein>